<evidence type="ECO:0000259" key="2">
    <source>
        <dbReference type="PROSITE" id="PS50887"/>
    </source>
</evidence>
<keyword evidence="4" id="KW-1185">Reference proteome</keyword>
<dbReference type="OrthoDB" id="766410at2"/>
<dbReference type="Gene3D" id="3.30.70.270">
    <property type="match status" value="1"/>
</dbReference>
<proteinExistence type="predicted"/>
<organism evidence="3 4">
    <name type="scientific">Pseudoalteromonas piratica</name>
    <dbReference type="NCBI Taxonomy" id="1348114"/>
    <lineage>
        <taxon>Bacteria</taxon>
        <taxon>Pseudomonadati</taxon>
        <taxon>Pseudomonadota</taxon>
        <taxon>Gammaproteobacteria</taxon>
        <taxon>Alteromonadales</taxon>
        <taxon>Pseudoalteromonadaceae</taxon>
        <taxon>Pseudoalteromonas</taxon>
    </lineage>
</organism>
<dbReference type="HOGENOM" id="CLU_1208982_0_0_6"/>
<dbReference type="AlphaFoldDB" id="A0A0A7EMH8"/>
<name>A0A0A7EMH8_9GAMM</name>
<dbReference type="InterPro" id="IPR043128">
    <property type="entry name" value="Rev_trsase/Diguanyl_cyclase"/>
</dbReference>
<evidence type="ECO:0000256" key="1">
    <source>
        <dbReference type="SAM" id="Phobius"/>
    </source>
</evidence>
<keyword evidence="1" id="KW-0472">Membrane</keyword>
<feature type="transmembrane region" description="Helical" evidence="1">
    <location>
        <begin position="49"/>
        <end position="71"/>
    </location>
</feature>
<evidence type="ECO:0000313" key="4">
    <source>
        <dbReference type="Proteomes" id="UP000030341"/>
    </source>
</evidence>
<evidence type="ECO:0000313" key="3">
    <source>
        <dbReference type="EMBL" id="AIY67137.1"/>
    </source>
</evidence>
<dbReference type="Proteomes" id="UP000030341">
    <property type="component" value="Chromosome 2"/>
</dbReference>
<dbReference type="STRING" id="1348114.OM33_18895"/>
<protein>
    <recommendedName>
        <fullName evidence="2">GGDEF domain-containing protein</fullName>
    </recommendedName>
</protein>
<dbReference type="SUPFAM" id="SSF55073">
    <property type="entry name" value="Nucleotide cyclase"/>
    <property type="match status" value="1"/>
</dbReference>
<reference evidence="3 4" key="1">
    <citation type="submission" date="2014-11" db="EMBL/GenBank/DDBJ databases">
        <title>Complete Genome Sequence of Pseudoalteromonas sp. Strain OCN003 Isolated from Kaneohe Bay, Oahu, Hawaii.</title>
        <authorList>
            <person name="Beurmann S."/>
            <person name="Videau P."/>
            <person name="Ushijima B."/>
            <person name="Smith A.M."/>
            <person name="Aeby G.S."/>
            <person name="Callahan S.M."/>
            <person name="Belcaid M."/>
        </authorList>
    </citation>
    <scope>NUCLEOTIDE SEQUENCE [LARGE SCALE GENOMIC DNA]</scope>
    <source>
        <strain evidence="3 4">OCN003</strain>
    </source>
</reference>
<dbReference type="InterPro" id="IPR000160">
    <property type="entry name" value="GGDEF_dom"/>
</dbReference>
<feature type="domain" description="GGDEF" evidence="2">
    <location>
        <begin position="115"/>
        <end position="229"/>
    </location>
</feature>
<keyword evidence="1" id="KW-1133">Transmembrane helix</keyword>
<accession>A0A0A7EMH8</accession>
<feature type="transmembrane region" description="Helical" evidence="1">
    <location>
        <begin position="14"/>
        <end position="37"/>
    </location>
</feature>
<dbReference type="SMART" id="SM00267">
    <property type="entry name" value="GGDEF"/>
    <property type="match status" value="1"/>
</dbReference>
<dbReference type="Pfam" id="PF00990">
    <property type="entry name" value="GGDEF"/>
    <property type="match status" value="1"/>
</dbReference>
<dbReference type="RefSeq" id="WP_040135934.1">
    <property type="nucleotide sequence ID" value="NZ_CP009889.1"/>
</dbReference>
<dbReference type="EMBL" id="CP009889">
    <property type="protein sequence ID" value="AIY67137.1"/>
    <property type="molecule type" value="Genomic_DNA"/>
</dbReference>
<sequence>MIDQIKQQIRKRMFWDLVSLVLLFAASYILFLVFNVIDWLHTISHEVGINGIAEIIPTLCVLAVGFSIFSYRRWQDTRAFSLYAEELSMIDPMTNLPNRRAVQRILNQINAKKEYPVGVLLVDIEGLEIIRSKLGQTVLEHVMIEILYHISKHLTGEQLVAYWQAGQFVCLCPGFDNKETHLLKQKLEGISMNREKLLGLSLAFSCAASSVYNKAELENLFTDLEEQLI</sequence>
<dbReference type="InterPro" id="IPR029787">
    <property type="entry name" value="Nucleotide_cyclase"/>
</dbReference>
<dbReference type="PROSITE" id="PS50887">
    <property type="entry name" value="GGDEF"/>
    <property type="match status" value="1"/>
</dbReference>
<keyword evidence="1" id="KW-0812">Transmembrane</keyword>
<dbReference type="KEGG" id="pseo:OM33_18895"/>
<dbReference type="eggNOG" id="COG2199">
    <property type="taxonomic scope" value="Bacteria"/>
</dbReference>
<gene>
    <name evidence="3" type="ORF">OM33_18895</name>
</gene>